<name>A0A9P6B5Y0_9AGAM</name>
<dbReference type="Proteomes" id="UP000886523">
    <property type="component" value="Unassembled WGS sequence"/>
</dbReference>
<comment type="caution">
    <text evidence="2">The sequence shown here is derived from an EMBL/GenBank/DDBJ whole genome shotgun (WGS) entry which is preliminary data.</text>
</comment>
<proteinExistence type="predicted"/>
<reference evidence="2" key="1">
    <citation type="journal article" date="2020" name="Nat. Commun.">
        <title>Large-scale genome sequencing of mycorrhizal fungi provides insights into the early evolution of symbiotic traits.</title>
        <authorList>
            <person name="Miyauchi S."/>
            <person name="Kiss E."/>
            <person name="Kuo A."/>
            <person name="Drula E."/>
            <person name="Kohler A."/>
            <person name="Sanchez-Garcia M."/>
            <person name="Morin E."/>
            <person name="Andreopoulos B."/>
            <person name="Barry K.W."/>
            <person name="Bonito G."/>
            <person name="Buee M."/>
            <person name="Carver A."/>
            <person name="Chen C."/>
            <person name="Cichocki N."/>
            <person name="Clum A."/>
            <person name="Culley D."/>
            <person name="Crous P.W."/>
            <person name="Fauchery L."/>
            <person name="Girlanda M."/>
            <person name="Hayes R.D."/>
            <person name="Keri Z."/>
            <person name="LaButti K."/>
            <person name="Lipzen A."/>
            <person name="Lombard V."/>
            <person name="Magnuson J."/>
            <person name="Maillard F."/>
            <person name="Murat C."/>
            <person name="Nolan M."/>
            <person name="Ohm R.A."/>
            <person name="Pangilinan J."/>
            <person name="Pereira M.F."/>
            <person name="Perotto S."/>
            <person name="Peter M."/>
            <person name="Pfister S."/>
            <person name="Riley R."/>
            <person name="Sitrit Y."/>
            <person name="Stielow J.B."/>
            <person name="Szollosi G."/>
            <person name="Zifcakova L."/>
            <person name="Stursova M."/>
            <person name="Spatafora J.W."/>
            <person name="Tedersoo L."/>
            <person name="Vaario L.M."/>
            <person name="Yamada A."/>
            <person name="Yan M."/>
            <person name="Wang P."/>
            <person name="Xu J."/>
            <person name="Bruns T."/>
            <person name="Baldrian P."/>
            <person name="Vilgalys R."/>
            <person name="Dunand C."/>
            <person name="Henrissat B."/>
            <person name="Grigoriev I.V."/>
            <person name="Hibbett D."/>
            <person name="Nagy L.G."/>
            <person name="Martin F.M."/>
        </authorList>
    </citation>
    <scope>NUCLEOTIDE SEQUENCE</scope>
    <source>
        <strain evidence="2">UP504</strain>
    </source>
</reference>
<dbReference type="EMBL" id="MU128928">
    <property type="protein sequence ID" value="KAF9517917.1"/>
    <property type="molecule type" value="Genomic_DNA"/>
</dbReference>
<sequence>MGPAGHIDSLVRIQGRCSSFPPAFPWRGKVERLGMMGHALWVTLTVQRIVCHSARAGANPSRHRRSQQEVHCSGLHRISRRLEAHQECAGPHEVDSFWVVTHVANRPCSLAQDFATTRTTGNTVERSWQKYSPAPQAFERTPSSGARSSVVDG</sequence>
<keyword evidence="3" id="KW-1185">Reference proteome</keyword>
<evidence type="ECO:0000256" key="1">
    <source>
        <dbReference type="SAM" id="MobiDB-lite"/>
    </source>
</evidence>
<accession>A0A9P6B5Y0</accession>
<gene>
    <name evidence="2" type="ORF">BS47DRAFT_417918</name>
</gene>
<dbReference type="AlphaFoldDB" id="A0A9P6B5Y0"/>
<protein>
    <submittedName>
        <fullName evidence="2">Uncharacterized protein</fullName>
    </submittedName>
</protein>
<feature type="region of interest" description="Disordered" evidence="1">
    <location>
        <begin position="131"/>
        <end position="153"/>
    </location>
</feature>
<evidence type="ECO:0000313" key="2">
    <source>
        <dbReference type="EMBL" id="KAF9517917.1"/>
    </source>
</evidence>
<organism evidence="2 3">
    <name type="scientific">Hydnum rufescens UP504</name>
    <dbReference type="NCBI Taxonomy" id="1448309"/>
    <lineage>
        <taxon>Eukaryota</taxon>
        <taxon>Fungi</taxon>
        <taxon>Dikarya</taxon>
        <taxon>Basidiomycota</taxon>
        <taxon>Agaricomycotina</taxon>
        <taxon>Agaricomycetes</taxon>
        <taxon>Cantharellales</taxon>
        <taxon>Hydnaceae</taxon>
        <taxon>Hydnum</taxon>
    </lineage>
</organism>
<evidence type="ECO:0000313" key="3">
    <source>
        <dbReference type="Proteomes" id="UP000886523"/>
    </source>
</evidence>